<evidence type="ECO:0000256" key="2">
    <source>
        <dbReference type="ARBA" id="ARBA00008929"/>
    </source>
</evidence>
<comment type="subcellular location">
    <subcellularLocation>
        <location evidence="1">Cell membrane</location>
        <topology evidence="1">Multi-pass membrane protein</topology>
    </subcellularLocation>
</comment>
<evidence type="ECO:0000313" key="8">
    <source>
        <dbReference type="EMBL" id="MEX6429344.1"/>
    </source>
</evidence>
<organism evidence="8 9">
    <name type="scientific">Ferrimicrobium acidiphilum</name>
    <dbReference type="NCBI Taxonomy" id="121039"/>
    <lineage>
        <taxon>Bacteria</taxon>
        <taxon>Bacillati</taxon>
        <taxon>Actinomycetota</taxon>
        <taxon>Acidimicrobiia</taxon>
        <taxon>Acidimicrobiales</taxon>
        <taxon>Acidimicrobiaceae</taxon>
        <taxon>Ferrimicrobium</taxon>
    </lineage>
</organism>
<keyword evidence="9" id="KW-1185">Reference proteome</keyword>
<feature type="transmembrane region" description="Helical" evidence="7">
    <location>
        <begin position="81"/>
        <end position="100"/>
    </location>
</feature>
<sequence>MLDERMAMSSGDATGSEAQTGLRAAAMRPVLETPRWWWPTVIALGTIVVLGIAAWAIQAADGLGVAGYNNQAFWAVYEADLVAFIGVSYGGAVVSAILRLTNAPWRAPLTRIAEATALVTLPVGMAFIIPHLGSPWRSWELVWPPYWNLSSPILWDFFAVSTYFLATAVFFYLPLIPDAAIARGWIDPDRAGARARVTRWLYRTIGKNWSGNARQRKLLHSMIGLVAIMIIPLAVSVHSVLSFAFASSSRAGYSETIFPVYFVVAALYSGVGLVVVSVALCRRLWHLEAFITPRHFVRLGFLLVAFGSAYLYLTFTEYLIDGYPGTTDRAAWVRQILIGRYWIPFWIYVVAGAVAPLVIMAMRRTRTMRGVVVASGLVVFALWVKRLVIVIPPATEPLVRSPISAVGAWGTYHFTWIPISITLAATAAIPLLLLVLFRFVPILSIHEMEEIAGAEESSSQGIGGAR</sequence>
<feature type="transmembrane region" description="Helical" evidence="7">
    <location>
        <begin position="371"/>
        <end position="394"/>
    </location>
</feature>
<dbReference type="RefSeq" id="WP_298386235.1">
    <property type="nucleotide sequence ID" value="NZ_JBFSHR010000014.1"/>
</dbReference>
<evidence type="ECO:0000256" key="1">
    <source>
        <dbReference type="ARBA" id="ARBA00004651"/>
    </source>
</evidence>
<keyword evidence="6 7" id="KW-0472">Membrane</keyword>
<feature type="transmembrane region" description="Helical" evidence="7">
    <location>
        <begin position="414"/>
        <end position="437"/>
    </location>
</feature>
<keyword evidence="4 7" id="KW-0812">Transmembrane</keyword>
<name>A0ABV3Y4F3_9ACTN</name>
<keyword evidence="3" id="KW-1003">Cell membrane</keyword>
<evidence type="ECO:0000256" key="5">
    <source>
        <dbReference type="ARBA" id="ARBA00022989"/>
    </source>
</evidence>
<evidence type="ECO:0000256" key="4">
    <source>
        <dbReference type="ARBA" id="ARBA00022692"/>
    </source>
</evidence>
<dbReference type="InterPro" id="IPR005614">
    <property type="entry name" value="NrfD-like"/>
</dbReference>
<evidence type="ECO:0000256" key="7">
    <source>
        <dbReference type="SAM" id="Phobius"/>
    </source>
</evidence>
<feature type="transmembrane region" description="Helical" evidence="7">
    <location>
        <begin position="36"/>
        <end position="57"/>
    </location>
</feature>
<feature type="transmembrane region" description="Helical" evidence="7">
    <location>
        <begin position="258"/>
        <end position="280"/>
    </location>
</feature>
<dbReference type="Gene3D" id="1.20.1630.10">
    <property type="entry name" value="Formate dehydrogenase/DMSO reductase domain"/>
    <property type="match status" value="1"/>
</dbReference>
<proteinExistence type="inferred from homology"/>
<dbReference type="Pfam" id="PF03916">
    <property type="entry name" value="NrfD"/>
    <property type="match status" value="1"/>
</dbReference>
<feature type="transmembrane region" description="Helical" evidence="7">
    <location>
        <begin position="301"/>
        <end position="320"/>
    </location>
</feature>
<dbReference type="PANTHER" id="PTHR43044">
    <property type="match status" value="1"/>
</dbReference>
<accession>A0ABV3Y4F3</accession>
<feature type="transmembrane region" description="Helical" evidence="7">
    <location>
        <begin position="112"/>
        <end position="133"/>
    </location>
</feature>
<dbReference type="EMBL" id="JBFSHR010000014">
    <property type="protein sequence ID" value="MEX6429344.1"/>
    <property type="molecule type" value="Genomic_DNA"/>
</dbReference>
<protein>
    <submittedName>
        <fullName evidence="8">NrfD/PsrC family molybdoenzyme membrane anchor subunit</fullName>
    </submittedName>
</protein>
<comment type="caution">
    <text evidence="8">The sequence shown here is derived from an EMBL/GenBank/DDBJ whole genome shotgun (WGS) entry which is preliminary data.</text>
</comment>
<feature type="transmembrane region" description="Helical" evidence="7">
    <location>
        <begin position="340"/>
        <end position="359"/>
    </location>
</feature>
<feature type="transmembrane region" description="Helical" evidence="7">
    <location>
        <begin position="222"/>
        <end position="246"/>
    </location>
</feature>
<dbReference type="PANTHER" id="PTHR43044:SF2">
    <property type="entry name" value="POLYSULPHIDE REDUCTASE NRFD"/>
    <property type="match status" value="1"/>
</dbReference>
<gene>
    <name evidence="8" type="primary">nrfD</name>
    <name evidence="8" type="ORF">AB6A68_05760</name>
</gene>
<feature type="transmembrane region" description="Helical" evidence="7">
    <location>
        <begin position="153"/>
        <end position="173"/>
    </location>
</feature>
<keyword evidence="5 7" id="KW-1133">Transmembrane helix</keyword>
<evidence type="ECO:0000313" key="9">
    <source>
        <dbReference type="Proteomes" id="UP001560267"/>
    </source>
</evidence>
<comment type="similarity">
    <text evidence="2">Belongs to the NrfD family.</text>
</comment>
<dbReference type="Proteomes" id="UP001560267">
    <property type="component" value="Unassembled WGS sequence"/>
</dbReference>
<reference evidence="8 9" key="1">
    <citation type="submission" date="2024-07" db="EMBL/GenBank/DDBJ databases">
        <title>Draft Genome Sequence of Ferrimicrobium acidiphilum Strain YE2023, Isolated from a Pulp of Bioleach Reactor.</title>
        <authorList>
            <person name="Elkina Y.A."/>
            <person name="Bulaeva A.G."/>
            <person name="Beletsky A.V."/>
            <person name="Mardanov A.V."/>
        </authorList>
    </citation>
    <scope>NUCLEOTIDE SEQUENCE [LARGE SCALE GENOMIC DNA]</scope>
    <source>
        <strain evidence="8 9">YE2023</strain>
    </source>
</reference>
<evidence type="ECO:0000256" key="6">
    <source>
        <dbReference type="ARBA" id="ARBA00023136"/>
    </source>
</evidence>
<evidence type="ECO:0000256" key="3">
    <source>
        <dbReference type="ARBA" id="ARBA00022475"/>
    </source>
</evidence>